<evidence type="ECO:0000313" key="7">
    <source>
        <dbReference type="Proteomes" id="UP001149163"/>
    </source>
</evidence>
<dbReference type="PROSITE" id="PS00598">
    <property type="entry name" value="CHROMO_1"/>
    <property type="match status" value="1"/>
</dbReference>
<dbReference type="AlphaFoldDB" id="A0A9W9I626"/>
<dbReference type="InterPro" id="IPR000953">
    <property type="entry name" value="Chromo/chromo_shadow_dom"/>
</dbReference>
<evidence type="ECO:0000256" key="3">
    <source>
        <dbReference type="ARBA" id="ARBA00023242"/>
    </source>
</evidence>
<evidence type="ECO:0000313" key="6">
    <source>
        <dbReference type="EMBL" id="KAJ5168674.1"/>
    </source>
</evidence>
<keyword evidence="7" id="KW-1185">Reference proteome</keyword>
<dbReference type="Gene3D" id="2.40.50.40">
    <property type="match status" value="2"/>
</dbReference>
<dbReference type="PROSITE" id="PS50013">
    <property type="entry name" value="CHROMO_2"/>
    <property type="match status" value="1"/>
</dbReference>
<dbReference type="GO" id="GO:0005634">
    <property type="term" value="C:nucleus"/>
    <property type="evidence" value="ECO:0007669"/>
    <property type="project" value="UniProtKB-SubCell"/>
</dbReference>
<dbReference type="SUPFAM" id="SSF54160">
    <property type="entry name" value="Chromo domain-like"/>
    <property type="match status" value="2"/>
</dbReference>
<feature type="region of interest" description="Disordered" evidence="4">
    <location>
        <begin position="1"/>
        <end position="50"/>
    </location>
</feature>
<evidence type="ECO:0000256" key="2">
    <source>
        <dbReference type="ARBA" id="ARBA00011353"/>
    </source>
</evidence>
<feature type="compositionally biased region" description="Low complexity" evidence="4">
    <location>
        <begin position="150"/>
        <end position="161"/>
    </location>
</feature>
<dbReference type="InterPro" id="IPR023779">
    <property type="entry name" value="Chromodomain_CS"/>
</dbReference>
<dbReference type="Proteomes" id="UP001149163">
    <property type="component" value="Unassembled WGS sequence"/>
</dbReference>
<keyword evidence="3" id="KW-0539">Nucleus</keyword>
<accession>A0A9W9I626</accession>
<dbReference type="GO" id="GO:0000792">
    <property type="term" value="C:heterochromatin"/>
    <property type="evidence" value="ECO:0007669"/>
    <property type="project" value="UniProtKB-ARBA"/>
</dbReference>
<proteinExistence type="predicted"/>
<reference evidence="6" key="2">
    <citation type="journal article" date="2023" name="IMA Fungus">
        <title>Comparative genomic study of the Penicillium genus elucidates a diverse pangenome and 15 lateral gene transfer events.</title>
        <authorList>
            <person name="Petersen C."/>
            <person name="Sorensen T."/>
            <person name="Nielsen M.R."/>
            <person name="Sondergaard T.E."/>
            <person name="Sorensen J.L."/>
            <person name="Fitzpatrick D.A."/>
            <person name="Frisvad J.C."/>
            <person name="Nielsen K.L."/>
        </authorList>
    </citation>
    <scope>NUCLEOTIDE SEQUENCE</scope>
    <source>
        <strain evidence="6">IBT 26290</strain>
    </source>
</reference>
<dbReference type="EMBL" id="JAPQKN010000002">
    <property type="protein sequence ID" value="KAJ5168674.1"/>
    <property type="molecule type" value="Genomic_DNA"/>
</dbReference>
<dbReference type="InterPro" id="IPR023780">
    <property type="entry name" value="Chromo_domain"/>
</dbReference>
<comment type="caution">
    <text evidence="6">The sequence shown here is derived from an EMBL/GenBank/DDBJ whole genome shotgun (WGS) entry which is preliminary data.</text>
</comment>
<feature type="region of interest" description="Disordered" evidence="4">
    <location>
        <begin position="103"/>
        <end position="176"/>
    </location>
</feature>
<dbReference type="PANTHER" id="PTHR22812">
    <property type="entry name" value="CHROMOBOX PROTEIN"/>
    <property type="match status" value="1"/>
</dbReference>
<comment type="subcellular location">
    <subcellularLocation>
        <location evidence="1">Nucleus</location>
    </subcellularLocation>
</comment>
<organism evidence="6 7">
    <name type="scientific">Penicillium canariense</name>
    <dbReference type="NCBI Taxonomy" id="189055"/>
    <lineage>
        <taxon>Eukaryota</taxon>
        <taxon>Fungi</taxon>
        <taxon>Dikarya</taxon>
        <taxon>Ascomycota</taxon>
        <taxon>Pezizomycotina</taxon>
        <taxon>Eurotiomycetes</taxon>
        <taxon>Eurotiomycetidae</taxon>
        <taxon>Eurotiales</taxon>
        <taxon>Aspergillaceae</taxon>
        <taxon>Penicillium</taxon>
    </lineage>
</organism>
<dbReference type="Pfam" id="PF01393">
    <property type="entry name" value="Chromo_shadow"/>
    <property type="match status" value="1"/>
</dbReference>
<evidence type="ECO:0000256" key="4">
    <source>
        <dbReference type="SAM" id="MobiDB-lite"/>
    </source>
</evidence>
<name>A0A9W9I626_9EURO</name>
<dbReference type="CDD" id="cd00024">
    <property type="entry name" value="CD_CSD"/>
    <property type="match status" value="1"/>
</dbReference>
<dbReference type="InterPro" id="IPR016197">
    <property type="entry name" value="Chromo-like_dom_sf"/>
</dbReference>
<dbReference type="OrthoDB" id="433924at2759"/>
<feature type="compositionally biased region" description="Acidic residues" evidence="4">
    <location>
        <begin position="29"/>
        <end position="48"/>
    </location>
</feature>
<dbReference type="InterPro" id="IPR051219">
    <property type="entry name" value="Heterochromatin_chromo-domain"/>
</dbReference>
<evidence type="ECO:0000259" key="5">
    <source>
        <dbReference type="PROSITE" id="PS50013"/>
    </source>
</evidence>
<dbReference type="GO" id="GO:0006338">
    <property type="term" value="P:chromatin remodeling"/>
    <property type="evidence" value="ECO:0007669"/>
    <property type="project" value="UniProtKB-ARBA"/>
</dbReference>
<sequence length="237" mass="26908">MPPPVEDMSDEETGDIPFGQNNGAAKDTEESDQEKDEDEADEEEEQDPDIYIVEKINEHVWLGNGTLSLLVKWKGWEKPEDLTWEPEAELKKGANIALQEYYKSIGGRPKNPPKAAPKAGPGRKRKSLGETKANSTPESTEPKRRRKSEALTSEEPPAETAAESEEDDLSWTPKSKDWDNQIDKIDTIIRDQESGNLFAFLLWNNGRRSRVAISLCYDRCPRKMLAFYEQHLVFKDG</sequence>
<protein>
    <recommendedName>
        <fullName evidence="5">Chromo domain-containing protein</fullName>
    </recommendedName>
</protein>
<dbReference type="SMART" id="SM00300">
    <property type="entry name" value="ChSh"/>
    <property type="match status" value="1"/>
</dbReference>
<feature type="domain" description="Chromo" evidence="5">
    <location>
        <begin position="51"/>
        <end position="113"/>
    </location>
</feature>
<evidence type="ECO:0000256" key="1">
    <source>
        <dbReference type="ARBA" id="ARBA00004123"/>
    </source>
</evidence>
<dbReference type="GeneID" id="81425569"/>
<dbReference type="InterPro" id="IPR008251">
    <property type="entry name" value="Chromo_shadow_dom"/>
</dbReference>
<dbReference type="Pfam" id="PF00385">
    <property type="entry name" value="Chromo"/>
    <property type="match status" value="1"/>
</dbReference>
<comment type="subunit">
    <text evidence="2">Component of the NuA4 histone acetyltransferase complex.</text>
</comment>
<gene>
    <name evidence="6" type="ORF">N7482_004268</name>
</gene>
<dbReference type="RefSeq" id="XP_056545135.1">
    <property type="nucleotide sequence ID" value="XM_056686393.1"/>
</dbReference>
<reference evidence="6" key="1">
    <citation type="submission" date="2022-11" db="EMBL/GenBank/DDBJ databases">
        <authorList>
            <person name="Petersen C."/>
        </authorList>
    </citation>
    <scope>NUCLEOTIDE SEQUENCE</scope>
    <source>
        <strain evidence="6">IBT 26290</strain>
    </source>
</reference>